<dbReference type="InterPro" id="IPR036576">
    <property type="entry name" value="WRKY_dom_sf"/>
</dbReference>
<dbReference type="STRING" id="1088818.A0A2I0BGR4"/>
<accession>A0A2I0BGR4</accession>
<keyword evidence="3" id="KW-0238">DNA-binding</keyword>
<keyword evidence="4" id="KW-0804">Transcription</keyword>
<dbReference type="Pfam" id="PF03106">
    <property type="entry name" value="WRKY"/>
    <property type="match status" value="1"/>
</dbReference>
<feature type="compositionally biased region" description="Basic and acidic residues" evidence="6">
    <location>
        <begin position="39"/>
        <end position="58"/>
    </location>
</feature>
<evidence type="ECO:0000313" key="9">
    <source>
        <dbReference type="Proteomes" id="UP000236161"/>
    </source>
</evidence>
<protein>
    <submittedName>
        <fullName evidence="8">Putative WRKY transcription factor 54</fullName>
    </submittedName>
</protein>
<keyword evidence="5" id="KW-0539">Nucleus</keyword>
<evidence type="ECO:0000259" key="7">
    <source>
        <dbReference type="PROSITE" id="PS50811"/>
    </source>
</evidence>
<evidence type="ECO:0000256" key="1">
    <source>
        <dbReference type="ARBA" id="ARBA00004123"/>
    </source>
</evidence>
<organism evidence="8 9">
    <name type="scientific">Apostasia shenzhenica</name>
    <dbReference type="NCBI Taxonomy" id="1088818"/>
    <lineage>
        <taxon>Eukaryota</taxon>
        <taxon>Viridiplantae</taxon>
        <taxon>Streptophyta</taxon>
        <taxon>Embryophyta</taxon>
        <taxon>Tracheophyta</taxon>
        <taxon>Spermatophyta</taxon>
        <taxon>Magnoliopsida</taxon>
        <taxon>Liliopsida</taxon>
        <taxon>Asparagales</taxon>
        <taxon>Orchidaceae</taxon>
        <taxon>Apostasioideae</taxon>
        <taxon>Apostasia</taxon>
    </lineage>
</organism>
<sequence length="231" mass="25832">MRAHGAASVSSTAISLRGRPPVEGRRRALGQRAAVVDFGADRSQPRRQRLREAQAHGSCKEKLKEMAARRKEMRTWRTITSAPYHDGHQWRKYGQKNIQNSIHPRSYYRCTYKDGQGCLASKQVQQIDGDDSSRFIVVYSNEHTCRSRPPAWARVEHFDVGDEQSQMLRFGERTKEAAVAPACFSGGGEAVPSSSSSSSDQHDHVRAAINGDERACYLDEFAFGECSSLNL</sequence>
<dbReference type="PANTHER" id="PTHR31282">
    <property type="entry name" value="WRKY TRANSCRIPTION FACTOR 21-RELATED"/>
    <property type="match status" value="1"/>
</dbReference>
<reference evidence="8 9" key="1">
    <citation type="journal article" date="2017" name="Nature">
        <title>The Apostasia genome and the evolution of orchids.</title>
        <authorList>
            <person name="Zhang G.Q."/>
            <person name="Liu K.W."/>
            <person name="Li Z."/>
            <person name="Lohaus R."/>
            <person name="Hsiao Y.Y."/>
            <person name="Niu S.C."/>
            <person name="Wang J.Y."/>
            <person name="Lin Y.C."/>
            <person name="Xu Q."/>
            <person name="Chen L.J."/>
            <person name="Yoshida K."/>
            <person name="Fujiwara S."/>
            <person name="Wang Z.W."/>
            <person name="Zhang Y.Q."/>
            <person name="Mitsuda N."/>
            <person name="Wang M."/>
            <person name="Liu G.H."/>
            <person name="Pecoraro L."/>
            <person name="Huang H.X."/>
            <person name="Xiao X.J."/>
            <person name="Lin M."/>
            <person name="Wu X.Y."/>
            <person name="Wu W.L."/>
            <person name="Chen Y.Y."/>
            <person name="Chang S.B."/>
            <person name="Sakamoto S."/>
            <person name="Ohme-Takagi M."/>
            <person name="Yagi M."/>
            <person name="Zeng S.J."/>
            <person name="Shen C.Y."/>
            <person name="Yeh C.M."/>
            <person name="Luo Y.B."/>
            <person name="Tsai W.C."/>
            <person name="Van de Peer Y."/>
            <person name="Liu Z.J."/>
        </authorList>
    </citation>
    <scope>NUCLEOTIDE SEQUENCE [LARGE SCALE GENOMIC DNA]</scope>
    <source>
        <strain evidence="9">cv. Shenzhen</strain>
        <tissue evidence="8">Stem</tissue>
    </source>
</reference>
<evidence type="ECO:0000256" key="4">
    <source>
        <dbReference type="ARBA" id="ARBA00023163"/>
    </source>
</evidence>
<evidence type="ECO:0000256" key="3">
    <source>
        <dbReference type="ARBA" id="ARBA00023125"/>
    </source>
</evidence>
<dbReference type="InterPro" id="IPR003657">
    <property type="entry name" value="WRKY_dom"/>
</dbReference>
<feature type="domain" description="WRKY" evidence="7">
    <location>
        <begin position="86"/>
        <end position="143"/>
    </location>
</feature>
<dbReference type="Gene3D" id="2.20.25.80">
    <property type="entry name" value="WRKY domain"/>
    <property type="match status" value="1"/>
</dbReference>
<feature type="region of interest" description="Disordered" evidence="6">
    <location>
        <begin position="1"/>
        <end position="58"/>
    </location>
</feature>
<dbReference type="GO" id="GO:0005634">
    <property type="term" value="C:nucleus"/>
    <property type="evidence" value="ECO:0007669"/>
    <property type="project" value="UniProtKB-SubCell"/>
</dbReference>
<dbReference type="AlphaFoldDB" id="A0A2I0BGR4"/>
<dbReference type="EMBL" id="KZ451883">
    <property type="protein sequence ID" value="PKA66979.1"/>
    <property type="molecule type" value="Genomic_DNA"/>
</dbReference>
<dbReference type="GO" id="GO:0003700">
    <property type="term" value="F:DNA-binding transcription factor activity"/>
    <property type="evidence" value="ECO:0007669"/>
    <property type="project" value="InterPro"/>
</dbReference>
<comment type="subcellular location">
    <subcellularLocation>
        <location evidence="1">Nucleus</location>
    </subcellularLocation>
</comment>
<proteinExistence type="predicted"/>
<keyword evidence="2" id="KW-0805">Transcription regulation</keyword>
<dbReference type="OrthoDB" id="770297at2759"/>
<keyword evidence="9" id="KW-1185">Reference proteome</keyword>
<dbReference type="InterPro" id="IPR044810">
    <property type="entry name" value="WRKY_plant"/>
</dbReference>
<evidence type="ECO:0000256" key="2">
    <source>
        <dbReference type="ARBA" id="ARBA00023015"/>
    </source>
</evidence>
<name>A0A2I0BGR4_9ASPA</name>
<gene>
    <name evidence="8" type="primary">WRKY54</name>
    <name evidence="8" type="ORF">AXF42_Ash004469</name>
</gene>
<dbReference type="PROSITE" id="PS50811">
    <property type="entry name" value="WRKY"/>
    <property type="match status" value="1"/>
</dbReference>
<evidence type="ECO:0000313" key="8">
    <source>
        <dbReference type="EMBL" id="PKA66979.1"/>
    </source>
</evidence>
<dbReference type="SMART" id="SM00774">
    <property type="entry name" value="WRKY"/>
    <property type="match status" value="1"/>
</dbReference>
<dbReference type="Proteomes" id="UP000236161">
    <property type="component" value="Unassembled WGS sequence"/>
</dbReference>
<evidence type="ECO:0000256" key="6">
    <source>
        <dbReference type="SAM" id="MobiDB-lite"/>
    </source>
</evidence>
<dbReference type="SUPFAM" id="SSF118290">
    <property type="entry name" value="WRKY DNA-binding domain"/>
    <property type="match status" value="1"/>
</dbReference>
<dbReference type="GO" id="GO:0043565">
    <property type="term" value="F:sequence-specific DNA binding"/>
    <property type="evidence" value="ECO:0007669"/>
    <property type="project" value="InterPro"/>
</dbReference>
<evidence type="ECO:0000256" key="5">
    <source>
        <dbReference type="ARBA" id="ARBA00023242"/>
    </source>
</evidence>